<accession>A0AAY4AF13</accession>
<proteinExistence type="predicted"/>
<keyword evidence="2" id="KW-1185">Reference proteome</keyword>
<dbReference type="Gene3D" id="1.10.10.2050">
    <property type="match status" value="1"/>
</dbReference>
<sequence length="65" mass="7484">MLPLKEKDRPLAHKLLAAGCCARCVLRFCCVGTPYILYYIIKTESNTYSDPMVMLDAAFFTRFSW</sequence>
<dbReference type="Proteomes" id="UP000694580">
    <property type="component" value="Chromosome 3"/>
</dbReference>
<evidence type="ECO:0000313" key="1">
    <source>
        <dbReference type="Ensembl" id="ENSDCDP00010005856.1"/>
    </source>
</evidence>
<name>A0AAY4AF13_9TELE</name>
<reference evidence="1" key="2">
    <citation type="submission" date="2025-08" db="UniProtKB">
        <authorList>
            <consortium name="Ensembl"/>
        </authorList>
    </citation>
    <scope>IDENTIFICATION</scope>
</reference>
<evidence type="ECO:0000313" key="2">
    <source>
        <dbReference type="Proteomes" id="UP000694580"/>
    </source>
</evidence>
<organism evidence="1 2">
    <name type="scientific">Denticeps clupeoides</name>
    <name type="common">denticle herring</name>
    <dbReference type="NCBI Taxonomy" id="299321"/>
    <lineage>
        <taxon>Eukaryota</taxon>
        <taxon>Metazoa</taxon>
        <taxon>Chordata</taxon>
        <taxon>Craniata</taxon>
        <taxon>Vertebrata</taxon>
        <taxon>Euteleostomi</taxon>
        <taxon>Actinopterygii</taxon>
        <taxon>Neopterygii</taxon>
        <taxon>Teleostei</taxon>
        <taxon>Clupei</taxon>
        <taxon>Clupeiformes</taxon>
        <taxon>Denticipitoidei</taxon>
        <taxon>Denticipitidae</taxon>
        <taxon>Denticeps</taxon>
    </lineage>
</organism>
<reference evidence="1" key="3">
    <citation type="submission" date="2025-09" db="UniProtKB">
        <authorList>
            <consortium name="Ensembl"/>
        </authorList>
    </citation>
    <scope>IDENTIFICATION</scope>
</reference>
<protein>
    <submittedName>
        <fullName evidence="1">Uncharacterized protein</fullName>
    </submittedName>
</protein>
<dbReference type="Ensembl" id="ENSDCDT00010006058.1">
    <property type="protein sequence ID" value="ENSDCDP00010005856.1"/>
    <property type="gene ID" value="ENSDCDG00010002556.1"/>
</dbReference>
<dbReference type="AlphaFoldDB" id="A0AAY4AF13"/>
<reference evidence="1 2" key="1">
    <citation type="submission" date="2020-06" db="EMBL/GenBank/DDBJ databases">
        <authorList>
            <consortium name="Wellcome Sanger Institute Data Sharing"/>
        </authorList>
    </citation>
    <scope>NUCLEOTIDE SEQUENCE [LARGE SCALE GENOMIC DNA]</scope>
</reference>
<dbReference type="GeneTree" id="ENSGT00950000183955"/>